<dbReference type="EMBL" id="JACVVK020000034">
    <property type="protein sequence ID" value="KAK7500940.1"/>
    <property type="molecule type" value="Genomic_DNA"/>
</dbReference>
<reference evidence="2 3" key="2">
    <citation type="journal article" date="2023" name="Sci. Data">
        <title>Genome assembly of the Korean intertidal mud-creeper Batillaria attramentaria.</title>
        <authorList>
            <person name="Patra A.K."/>
            <person name="Ho P.T."/>
            <person name="Jun S."/>
            <person name="Lee S.J."/>
            <person name="Kim Y."/>
            <person name="Won Y.J."/>
        </authorList>
    </citation>
    <scope>NUCLEOTIDE SEQUENCE [LARGE SCALE GENOMIC DNA]</scope>
    <source>
        <strain evidence="2">Wonlab-2016</strain>
    </source>
</reference>
<accession>A0ABD0LP26</accession>
<sequence length="96" mass="10540">MTNTQQLYTALPTVPSVYREAPYRPEWRLNQGLGLQVKRGLFITEKCCAKPEGSVTKLRATVCPEHVTGDRGVTMTTIANQSTAGAGCSQKRKERG</sequence>
<protein>
    <submittedName>
        <fullName evidence="2">Uncharacterized protein</fullName>
    </submittedName>
</protein>
<name>A0ABD0LP26_9CAEN</name>
<organism evidence="2 3">
    <name type="scientific">Batillaria attramentaria</name>
    <dbReference type="NCBI Taxonomy" id="370345"/>
    <lineage>
        <taxon>Eukaryota</taxon>
        <taxon>Metazoa</taxon>
        <taxon>Spiralia</taxon>
        <taxon>Lophotrochozoa</taxon>
        <taxon>Mollusca</taxon>
        <taxon>Gastropoda</taxon>
        <taxon>Caenogastropoda</taxon>
        <taxon>Sorbeoconcha</taxon>
        <taxon>Cerithioidea</taxon>
        <taxon>Batillariidae</taxon>
        <taxon>Batillaria</taxon>
    </lineage>
</organism>
<comment type="caution">
    <text evidence="2">The sequence shown here is derived from an EMBL/GenBank/DDBJ whole genome shotgun (WGS) entry which is preliminary data.</text>
</comment>
<evidence type="ECO:0000313" key="2">
    <source>
        <dbReference type="EMBL" id="KAK7500940.1"/>
    </source>
</evidence>
<reference evidence="2" key="3">
    <citation type="submission" date="2023-01" db="EMBL/GenBank/DDBJ databases">
        <authorList>
            <person name="Patra A."/>
        </authorList>
    </citation>
    <scope>NUCLEOTIDE SEQUENCE</scope>
    <source>
        <strain evidence="2">Wonlab-2016</strain>
        <tissue evidence="2">Foot muscle</tissue>
    </source>
</reference>
<dbReference type="Proteomes" id="UP001519460">
    <property type="component" value="Unassembled WGS sequence"/>
</dbReference>
<evidence type="ECO:0000313" key="3">
    <source>
        <dbReference type="Proteomes" id="UP001519460"/>
    </source>
</evidence>
<evidence type="ECO:0000313" key="1">
    <source>
        <dbReference type="EMBL" id="KAK7467911.1"/>
    </source>
</evidence>
<keyword evidence="3" id="KW-1185">Reference proteome</keyword>
<proteinExistence type="predicted"/>
<gene>
    <name evidence="2" type="ORF">BaRGS_00007820</name>
    <name evidence="1" type="ORF">BaRGS_00036836</name>
</gene>
<reference evidence="2" key="1">
    <citation type="submission" date="2020-09" db="EMBL/GenBank/DDBJ databases">
        <authorList>
            <person name="Won Y."/>
        </authorList>
    </citation>
    <scope>NUCLEOTIDE SEQUENCE</scope>
    <source>
        <strain evidence="2">Wonlab-2016</strain>
        <tissue evidence="2">Foot muscle</tissue>
    </source>
</reference>
<dbReference type="EMBL" id="JACVVK020000531">
    <property type="protein sequence ID" value="KAK7467911.1"/>
    <property type="molecule type" value="Genomic_DNA"/>
</dbReference>
<dbReference type="AlphaFoldDB" id="A0ABD0LP26"/>